<reference evidence="1" key="1">
    <citation type="submission" date="2021-03" db="EMBL/GenBank/DDBJ databases">
        <title>Evolutionary priming and transition to the ectomycorrhizal habit in an iconic lineage of mushroom-forming fungi: is preadaptation a requirement?</title>
        <authorList>
            <consortium name="DOE Joint Genome Institute"/>
            <person name="Looney B.P."/>
            <person name="Miyauchi S."/>
            <person name="Morin E."/>
            <person name="Drula E."/>
            <person name="Courty P.E."/>
            <person name="Chicoki N."/>
            <person name="Fauchery L."/>
            <person name="Kohler A."/>
            <person name="Kuo A."/>
            <person name="LaButti K."/>
            <person name="Pangilinan J."/>
            <person name="Lipzen A."/>
            <person name="Riley R."/>
            <person name="Andreopoulos W."/>
            <person name="He G."/>
            <person name="Johnson J."/>
            <person name="Barry K.W."/>
            <person name="Grigoriev I.V."/>
            <person name="Nagy L."/>
            <person name="Hibbett D."/>
            <person name="Henrissat B."/>
            <person name="Matheny P.B."/>
            <person name="Labbe J."/>
            <person name="Martin A.F."/>
        </authorList>
    </citation>
    <scope>NUCLEOTIDE SEQUENCE</scope>
    <source>
        <strain evidence="1">BPL698</strain>
    </source>
</reference>
<dbReference type="EMBL" id="JAGFNK010000468">
    <property type="protein sequence ID" value="KAI9449844.1"/>
    <property type="molecule type" value="Genomic_DNA"/>
</dbReference>
<keyword evidence="2" id="KW-1185">Reference proteome</keyword>
<organism evidence="1 2">
    <name type="scientific">Russula earlei</name>
    <dbReference type="NCBI Taxonomy" id="71964"/>
    <lineage>
        <taxon>Eukaryota</taxon>
        <taxon>Fungi</taxon>
        <taxon>Dikarya</taxon>
        <taxon>Basidiomycota</taxon>
        <taxon>Agaricomycotina</taxon>
        <taxon>Agaricomycetes</taxon>
        <taxon>Russulales</taxon>
        <taxon>Russulaceae</taxon>
        <taxon>Russula</taxon>
    </lineage>
</organism>
<proteinExistence type="predicted"/>
<name>A0ACC0TVR7_9AGAM</name>
<comment type="caution">
    <text evidence="1">The sequence shown here is derived from an EMBL/GenBank/DDBJ whole genome shotgun (WGS) entry which is preliminary data.</text>
</comment>
<dbReference type="Proteomes" id="UP001207468">
    <property type="component" value="Unassembled WGS sequence"/>
</dbReference>
<gene>
    <name evidence="1" type="ORF">F5148DRAFT_619884</name>
</gene>
<accession>A0ACC0TVR7</accession>
<sequence length="358" mass="37494">MPTMIRVRPPAFTSIRFYSVNAEKPPLKLVAELRKLTEVSITKAREALAASNNDPPAALEWLKNDLVASGAKKAANVAHRTAGEGLVGASILSRGTGGGGRGRGGVRAALVELNCETDFVARNALFGRLVADVAHTAAFLAEPRPGGRSNDDGGLRQSHVHPVPREQLLDAPLLSAQGSSVGGPGDGVGTVGSAIRDAIAKVGENIVLQRAVSVVHDPIPRARADLGLRVASYTHGGVEPAQGGRVGALALIALKSPRLTPLLSTLDFREELERVERSLARQIVGFDTSAIRGSAEGALYDQPFMMFGGALEGETVGAGLARWAREKLLVLDTDGTDRGGLEVLEFVKWTVGESSDAA</sequence>
<evidence type="ECO:0000313" key="2">
    <source>
        <dbReference type="Proteomes" id="UP001207468"/>
    </source>
</evidence>
<evidence type="ECO:0000313" key="1">
    <source>
        <dbReference type="EMBL" id="KAI9449844.1"/>
    </source>
</evidence>
<protein>
    <submittedName>
        <fullName evidence="1">Uncharacterized protein</fullName>
    </submittedName>
</protein>